<evidence type="ECO:0000313" key="3">
    <source>
        <dbReference type="Proteomes" id="UP001232148"/>
    </source>
</evidence>
<accession>A0AAD9HT94</accession>
<evidence type="ECO:0000256" key="1">
    <source>
        <dbReference type="SAM" id="MobiDB-lite"/>
    </source>
</evidence>
<dbReference type="Proteomes" id="UP001232148">
    <property type="component" value="Unassembled WGS sequence"/>
</dbReference>
<feature type="region of interest" description="Disordered" evidence="1">
    <location>
        <begin position="76"/>
        <end position="99"/>
    </location>
</feature>
<name>A0AAD9HT94_9PEZI</name>
<gene>
    <name evidence="2" type="ORF">LX32DRAFT_648877</name>
</gene>
<evidence type="ECO:0008006" key="4">
    <source>
        <dbReference type="Google" id="ProtNLM"/>
    </source>
</evidence>
<dbReference type="AlphaFoldDB" id="A0AAD9HT94"/>
<keyword evidence="3" id="KW-1185">Reference proteome</keyword>
<dbReference type="EMBL" id="MU842818">
    <property type="protein sequence ID" value="KAK2033922.1"/>
    <property type="molecule type" value="Genomic_DNA"/>
</dbReference>
<proteinExistence type="predicted"/>
<feature type="compositionally biased region" description="Low complexity" evidence="1">
    <location>
        <begin position="87"/>
        <end position="99"/>
    </location>
</feature>
<reference evidence="2" key="1">
    <citation type="submission" date="2021-06" db="EMBL/GenBank/DDBJ databases">
        <title>Comparative genomics, transcriptomics and evolutionary studies reveal genomic signatures of adaptation to plant cell wall in hemibiotrophic fungi.</title>
        <authorList>
            <consortium name="DOE Joint Genome Institute"/>
            <person name="Baroncelli R."/>
            <person name="Diaz J.F."/>
            <person name="Benocci T."/>
            <person name="Peng M."/>
            <person name="Battaglia E."/>
            <person name="Haridas S."/>
            <person name="Andreopoulos W."/>
            <person name="Labutti K."/>
            <person name="Pangilinan J."/>
            <person name="Floch G.L."/>
            <person name="Makela M.R."/>
            <person name="Henrissat B."/>
            <person name="Grigoriev I.V."/>
            <person name="Crouch J.A."/>
            <person name="De Vries R.P."/>
            <person name="Sukno S.A."/>
            <person name="Thon M.R."/>
        </authorList>
    </citation>
    <scope>NUCLEOTIDE SEQUENCE</scope>
    <source>
        <strain evidence="2">MAFF235873</strain>
    </source>
</reference>
<protein>
    <recommendedName>
        <fullName evidence="4">Heterokaryon incompatibility domain-containing protein</fullName>
    </recommendedName>
</protein>
<evidence type="ECO:0000313" key="2">
    <source>
        <dbReference type="EMBL" id="KAK2033922.1"/>
    </source>
</evidence>
<sequence length="276" mass="30385">MFNWHEPTCRNPDVVFPDGLDVPYCQSCGETAAVDKAKNEALDGTPSQPPSNANFELRWPSSLPFVEVDEASHLAVDGELPTTEIGSSSTTTDQDQQSSFDLVPAKAVSPGGASVASSYESLFARRIRILRLLPGAYGDPIRGDLRTVDLASKPEYEALSYTWADQSGDTSRSQLIFLGKRWDIMAITETHCILQKMSAANLTSQGSGSFKKLHQPTKSTYFLDQKVADGKISFSRKRAECLKICVLGWTLREKAPRDYTDCTLGCIRFSNENTEV</sequence>
<comment type="caution">
    <text evidence="2">The sequence shown here is derived from an EMBL/GenBank/DDBJ whole genome shotgun (WGS) entry which is preliminary data.</text>
</comment>
<organism evidence="2 3">
    <name type="scientific">Colletotrichum zoysiae</name>
    <dbReference type="NCBI Taxonomy" id="1216348"/>
    <lineage>
        <taxon>Eukaryota</taxon>
        <taxon>Fungi</taxon>
        <taxon>Dikarya</taxon>
        <taxon>Ascomycota</taxon>
        <taxon>Pezizomycotina</taxon>
        <taxon>Sordariomycetes</taxon>
        <taxon>Hypocreomycetidae</taxon>
        <taxon>Glomerellales</taxon>
        <taxon>Glomerellaceae</taxon>
        <taxon>Colletotrichum</taxon>
        <taxon>Colletotrichum graminicola species complex</taxon>
    </lineage>
</organism>